<keyword evidence="1" id="KW-0732">Signal</keyword>
<dbReference type="PROSITE" id="PS51257">
    <property type="entry name" value="PROKAR_LIPOPROTEIN"/>
    <property type="match status" value="1"/>
</dbReference>
<gene>
    <name evidence="2" type="ORF">CLV40_107269</name>
</gene>
<protein>
    <recommendedName>
        <fullName evidence="4">PknH-like protein</fullName>
    </recommendedName>
</protein>
<dbReference type="EMBL" id="PTIX01000007">
    <property type="protein sequence ID" value="PPK67603.1"/>
    <property type="molecule type" value="Genomic_DNA"/>
</dbReference>
<accession>A0A2S6GR03</accession>
<sequence length="317" mass="33948">MRGLRRLAAVIAAVAATAGCTTVVSPPEWYAKPAVSDYKPPMVDVGALLGDLTTLDPCSLFEPSDFGNGLFVSGTGFDECLLTLSTPGSTEPGVMISVGGVDQAKQFTGQRAPVEKDGFRTTEYLDNYAQCGRLVLFDDLALSAYIRRMGGGAQNQCSLLGAGFTKMLERLKKNPKQVKHRVYGKNSFGPVDPCRAMPSAGTAGLTVKRSWPTKHTCQWSNAAQTIIMRVTFGLYSSPTPPARPVTIAGRVTDRMEAPAGNTVHCILQYNHVKLPDEPKYESVSLVVSHMTSTDMAAACDQAGKAAEQLWAQLPPTS</sequence>
<evidence type="ECO:0000256" key="1">
    <source>
        <dbReference type="SAM" id="SignalP"/>
    </source>
</evidence>
<reference evidence="2 3" key="1">
    <citation type="submission" date="2018-02" db="EMBL/GenBank/DDBJ databases">
        <title>Genomic Encyclopedia of Archaeal and Bacterial Type Strains, Phase II (KMG-II): from individual species to whole genera.</title>
        <authorList>
            <person name="Goeker M."/>
        </authorList>
    </citation>
    <scope>NUCLEOTIDE SEQUENCE [LARGE SCALE GENOMIC DNA]</scope>
    <source>
        <strain evidence="2 3">YU 961-1</strain>
    </source>
</reference>
<evidence type="ECO:0008006" key="4">
    <source>
        <dbReference type="Google" id="ProtNLM"/>
    </source>
</evidence>
<dbReference type="RefSeq" id="WP_146108048.1">
    <property type="nucleotide sequence ID" value="NZ_CP154825.1"/>
</dbReference>
<dbReference type="OrthoDB" id="4445816at2"/>
<keyword evidence="3" id="KW-1185">Reference proteome</keyword>
<name>A0A2S6GR03_9PSEU</name>
<feature type="signal peptide" evidence="1">
    <location>
        <begin position="1"/>
        <end position="18"/>
    </location>
</feature>
<organism evidence="2 3">
    <name type="scientific">Actinokineospora auranticolor</name>
    <dbReference type="NCBI Taxonomy" id="155976"/>
    <lineage>
        <taxon>Bacteria</taxon>
        <taxon>Bacillati</taxon>
        <taxon>Actinomycetota</taxon>
        <taxon>Actinomycetes</taxon>
        <taxon>Pseudonocardiales</taxon>
        <taxon>Pseudonocardiaceae</taxon>
        <taxon>Actinokineospora</taxon>
    </lineage>
</organism>
<proteinExistence type="predicted"/>
<feature type="chain" id="PRO_5039012485" description="PknH-like protein" evidence="1">
    <location>
        <begin position="19"/>
        <end position="317"/>
    </location>
</feature>
<evidence type="ECO:0000313" key="3">
    <source>
        <dbReference type="Proteomes" id="UP000239203"/>
    </source>
</evidence>
<comment type="caution">
    <text evidence="2">The sequence shown here is derived from an EMBL/GenBank/DDBJ whole genome shotgun (WGS) entry which is preliminary data.</text>
</comment>
<dbReference type="Proteomes" id="UP000239203">
    <property type="component" value="Unassembled WGS sequence"/>
</dbReference>
<dbReference type="AlphaFoldDB" id="A0A2S6GR03"/>
<evidence type="ECO:0000313" key="2">
    <source>
        <dbReference type="EMBL" id="PPK67603.1"/>
    </source>
</evidence>